<feature type="compositionally biased region" description="Low complexity" evidence="2">
    <location>
        <begin position="330"/>
        <end position="339"/>
    </location>
</feature>
<feature type="region of interest" description="Disordered" evidence="2">
    <location>
        <begin position="1"/>
        <end position="29"/>
    </location>
</feature>
<dbReference type="InterPro" id="IPR045091">
    <property type="entry name" value="Mad2-like"/>
</dbReference>
<dbReference type="AlphaFoldDB" id="A0A444RRT1"/>
<comment type="caution">
    <text evidence="4">The sequence shown here is derived from an EMBL/GenBank/DDBJ whole genome shotgun (WGS) entry which is preliminary data.</text>
</comment>
<dbReference type="InterPro" id="IPR003511">
    <property type="entry name" value="HORMA_dom"/>
</dbReference>
<dbReference type="Proteomes" id="UP000288725">
    <property type="component" value="Chromosome 1"/>
</dbReference>
<feature type="compositionally biased region" description="Polar residues" evidence="2">
    <location>
        <begin position="1"/>
        <end position="10"/>
    </location>
</feature>
<dbReference type="Gene3D" id="3.30.900.10">
    <property type="entry name" value="HORMA domain"/>
    <property type="match status" value="1"/>
</dbReference>
<dbReference type="InterPro" id="IPR036570">
    <property type="entry name" value="HORMA_dom_sf"/>
</dbReference>
<comment type="similarity">
    <text evidence="1">Belongs to the MAD2 family.</text>
</comment>
<proteinExistence type="inferred from homology"/>
<dbReference type="EMBL" id="RSDZ01000098">
    <property type="protein sequence ID" value="RXG43943.1"/>
    <property type="molecule type" value="Genomic_DNA"/>
</dbReference>
<feature type="region of interest" description="Disordered" evidence="2">
    <location>
        <begin position="266"/>
        <end position="307"/>
    </location>
</feature>
<feature type="region of interest" description="Disordered" evidence="2">
    <location>
        <begin position="138"/>
        <end position="158"/>
    </location>
</feature>
<dbReference type="PANTHER" id="PTHR11842">
    <property type="entry name" value="MITOTIC SPINDLE ASSEMBLY CHECKPOINT PROTEIN MAD2"/>
    <property type="match status" value="1"/>
</dbReference>
<dbReference type="PROSITE" id="PS50815">
    <property type="entry name" value="HORMA"/>
    <property type="match status" value="1"/>
</dbReference>
<dbReference type="SUPFAM" id="SSF56019">
    <property type="entry name" value="The spindle assembly checkpoint protein mad2"/>
    <property type="match status" value="1"/>
</dbReference>
<protein>
    <recommendedName>
        <fullName evidence="3">HORMA domain-containing protein</fullName>
    </recommendedName>
</protein>
<feature type="region of interest" description="Disordered" evidence="2">
    <location>
        <begin position="328"/>
        <end position="352"/>
    </location>
</feature>
<evidence type="ECO:0000256" key="2">
    <source>
        <dbReference type="SAM" id="MobiDB-lite"/>
    </source>
</evidence>
<sequence length="352" mass="38550">MLTDNDNMQAEPSDDDLPQPQPGPDIPRPQARSLLQTFSSFLTMTVHTLIFHRALYPRPTFLMARHNNLVVPQSRHPAVCAWINDAVGQVTPLLAVGRLAKVTINFHLPRTLQVVDRWVIDVSHFPAWIDEDDMAVVAGGGQHQQQQQQQQQHVSSRGRDRLIVAWEQQEKRRTRARREDESERELAELERAVNWVDVDEAVRGALSRIGSAAAAKGPLPEDSTFTVAVELREDAPVPIGVSGSLLFVSSPQGALSSASGPCANRLKHPQHWIPSDPSLQYGADPLSGTPRDEASTEGPRGTSTIPLRTVDAGPLFWECWVEECPSVQPTTTAAAAAAAPSQEDSARESNST</sequence>
<evidence type="ECO:0000256" key="1">
    <source>
        <dbReference type="ARBA" id="ARBA00010348"/>
    </source>
</evidence>
<evidence type="ECO:0000313" key="4">
    <source>
        <dbReference type="EMBL" id="RXG43943.1"/>
    </source>
</evidence>
<name>A0A444RRT1_VERDA</name>
<feature type="compositionally biased region" description="Low complexity" evidence="2">
    <location>
        <begin position="143"/>
        <end position="153"/>
    </location>
</feature>
<evidence type="ECO:0000259" key="3">
    <source>
        <dbReference type="PROSITE" id="PS50815"/>
    </source>
</evidence>
<dbReference type="PANTHER" id="PTHR11842:SF10">
    <property type="entry name" value="MITOTIC SPINDLE ASSEMBLY CHECKPOINT PROTEIN MAD2B"/>
    <property type="match status" value="1"/>
</dbReference>
<dbReference type="GO" id="GO:0016035">
    <property type="term" value="C:zeta DNA polymerase complex"/>
    <property type="evidence" value="ECO:0007669"/>
    <property type="project" value="TreeGrafter"/>
</dbReference>
<gene>
    <name evidence="4" type="ORF">VDGE_09902</name>
</gene>
<accession>A0A444RRT1</accession>
<reference evidence="4 5" key="1">
    <citation type="submission" date="2018-12" db="EMBL/GenBank/DDBJ databases">
        <title>Genome of Verticillium dahliae isolate Getta Getta.</title>
        <authorList>
            <person name="Gardiner D.M."/>
        </authorList>
    </citation>
    <scope>NUCLEOTIDE SEQUENCE [LARGE SCALE GENOMIC DNA]</scope>
    <source>
        <strain evidence="4 5">Getta Getta</strain>
    </source>
</reference>
<feature type="domain" description="HORMA" evidence="3">
    <location>
        <begin position="32"/>
        <end position="321"/>
    </location>
</feature>
<evidence type="ECO:0000313" key="5">
    <source>
        <dbReference type="Proteomes" id="UP000288725"/>
    </source>
</evidence>
<organism evidence="4 5">
    <name type="scientific">Verticillium dahliae</name>
    <name type="common">Verticillium wilt</name>
    <dbReference type="NCBI Taxonomy" id="27337"/>
    <lineage>
        <taxon>Eukaryota</taxon>
        <taxon>Fungi</taxon>
        <taxon>Dikarya</taxon>
        <taxon>Ascomycota</taxon>
        <taxon>Pezizomycotina</taxon>
        <taxon>Sordariomycetes</taxon>
        <taxon>Hypocreomycetidae</taxon>
        <taxon>Glomerellales</taxon>
        <taxon>Plectosphaerellaceae</taxon>
        <taxon>Verticillium</taxon>
    </lineage>
</organism>